<gene>
    <name evidence="1" type="ORF">COC42_01215</name>
</gene>
<protein>
    <recommendedName>
        <fullName evidence="3">Thioredoxin domain-containing protein</fullName>
    </recommendedName>
</protein>
<dbReference type="AlphaFoldDB" id="A0A2A4B1K5"/>
<organism evidence="1 2">
    <name type="scientific">Sphingomonas spermidinifaciens</name>
    <dbReference type="NCBI Taxonomy" id="1141889"/>
    <lineage>
        <taxon>Bacteria</taxon>
        <taxon>Pseudomonadati</taxon>
        <taxon>Pseudomonadota</taxon>
        <taxon>Alphaproteobacteria</taxon>
        <taxon>Sphingomonadales</taxon>
        <taxon>Sphingomonadaceae</taxon>
        <taxon>Sphingomonas</taxon>
    </lineage>
</organism>
<sequence>MALPFAATSLAASAPASEPLPADSLLLLVASWCVPCYGEIARLDALQTAAGPVEVRVVPYDRRPATARMLARVDPDRIATSRVVVAALSSRTAGLPYSVMTDAAGRICAELSRPLDPAGVTEMRRRCGR</sequence>
<accession>A0A2A4B1K5</accession>
<reference evidence="1 2" key="1">
    <citation type="submission" date="2017-09" db="EMBL/GenBank/DDBJ databases">
        <title>Sphingomonas spermidinifaciens 9NM-10, whole genome shotgun sequence.</title>
        <authorList>
            <person name="Feng G."/>
            <person name="Zhu H."/>
        </authorList>
    </citation>
    <scope>NUCLEOTIDE SEQUENCE [LARGE SCALE GENOMIC DNA]</scope>
    <source>
        <strain evidence="1 2">9NM-10</strain>
    </source>
</reference>
<evidence type="ECO:0008006" key="3">
    <source>
        <dbReference type="Google" id="ProtNLM"/>
    </source>
</evidence>
<proteinExistence type="predicted"/>
<evidence type="ECO:0000313" key="1">
    <source>
        <dbReference type="EMBL" id="PCD03073.1"/>
    </source>
</evidence>
<dbReference type="Proteomes" id="UP000218366">
    <property type="component" value="Unassembled WGS sequence"/>
</dbReference>
<keyword evidence="2" id="KW-1185">Reference proteome</keyword>
<name>A0A2A4B1K5_9SPHN</name>
<dbReference type="Gene3D" id="3.40.30.10">
    <property type="entry name" value="Glutaredoxin"/>
    <property type="match status" value="1"/>
</dbReference>
<comment type="caution">
    <text evidence="1">The sequence shown here is derived from an EMBL/GenBank/DDBJ whole genome shotgun (WGS) entry which is preliminary data.</text>
</comment>
<dbReference type="SUPFAM" id="SSF52833">
    <property type="entry name" value="Thioredoxin-like"/>
    <property type="match status" value="1"/>
</dbReference>
<evidence type="ECO:0000313" key="2">
    <source>
        <dbReference type="Proteomes" id="UP000218366"/>
    </source>
</evidence>
<dbReference type="InterPro" id="IPR036249">
    <property type="entry name" value="Thioredoxin-like_sf"/>
</dbReference>
<dbReference type="EMBL" id="NWMW01000001">
    <property type="protein sequence ID" value="PCD03073.1"/>
    <property type="molecule type" value="Genomic_DNA"/>
</dbReference>